<reference evidence="13 14" key="1">
    <citation type="submission" date="2020-05" db="EMBL/GenBank/DDBJ databases">
        <title>Complete genome sequencing of Campylobacter and Arcobacter type strains.</title>
        <authorList>
            <person name="Miller W.G."/>
            <person name="Yee E."/>
        </authorList>
    </citation>
    <scope>NUCLEOTIDE SEQUENCE [LARGE SCALE GENOMIC DNA]</scope>
    <source>
        <strain evidence="13 14">LMG 25694</strain>
    </source>
</reference>
<feature type="transmembrane region" description="Helical" evidence="10">
    <location>
        <begin position="6"/>
        <end position="29"/>
    </location>
</feature>
<dbReference type="GO" id="GO:0004888">
    <property type="term" value="F:transmembrane signaling receptor activity"/>
    <property type="evidence" value="ECO:0007669"/>
    <property type="project" value="InterPro"/>
</dbReference>
<dbReference type="Proteomes" id="UP000503313">
    <property type="component" value="Chromosome"/>
</dbReference>
<dbReference type="InterPro" id="IPR051310">
    <property type="entry name" value="MCP_chemotaxis"/>
</dbReference>
<evidence type="ECO:0000256" key="2">
    <source>
        <dbReference type="ARBA" id="ARBA00022475"/>
    </source>
</evidence>
<dbReference type="PANTHER" id="PTHR43531">
    <property type="entry name" value="PROTEIN ICFG"/>
    <property type="match status" value="1"/>
</dbReference>
<feature type="domain" description="Methyl-accepting transducer" evidence="11">
    <location>
        <begin position="503"/>
        <end position="724"/>
    </location>
</feature>
<dbReference type="CDD" id="cd12912">
    <property type="entry name" value="PDC2_MCP_like"/>
    <property type="match status" value="1"/>
</dbReference>
<evidence type="ECO:0000256" key="7">
    <source>
        <dbReference type="ARBA" id="ARBA00029447"/>
    </source>
</evidence>
<keyword evidence="2" id="KW-1003">Cell membrane</keyword>
<comment type="subcellular location">
    <subcellularLocation>
        <location evidence="1">Cell membrane</location>
        <topology evidence="1">Multi-pass membrane protein</topology>
    </subcellularLocation>
</comment>
<dbReference type="InterPro" id="IPR033479">
    <property type="entry name" value="dCache_1"/>
</dbReference>
<keyword evidence="3" id="KW-0145">Chemotaxis</keyword>
<evidence type="ECO:0000259" key="12">
    <source>
        <dbReference type="PROSITE" id="PS50885"/>
    </source>
</evidence>
<dbReference type="CDD" id="cd06225">
    <property type="entry name" value="HAMP"/>
    <property type="match status" value="1"/>
</dbReference>
<dbReference type="KEGG" id="adz:ADFLV_0946"/>
<dbReference type="Gene3D" id="3.30.450.20">
    <property type="entry name" value="PAS domain"/>
    <property type="match status" value="2"/>
</dbReference>
<evidence type="ECO:0000256" key="5">
    <source>
        <dbReference type="ARBA" id="ARBA00022989"/>
    </source>
</evidence>
<evidence type="ECO:0000256" key="1">
    <source>
        <dbReference type="ARBA" id="ARBA00004651"/>
    </source>
</evidence>
<dbReference type="InterPro" id="IPR004089">
    <property type="entry name" value="MCPsignal_dom"/>
</dbReference>
<dbReference type="EMBL" id="CP053835">
    <property type="protein sequence ID" value="QKF76988.1"/>
    <property type="molecule type" value="Genomic_DNA"/>
</dbReference>
<feature type="transmembrane region" description="Helical" evidence="10">
    <location>
        <begin position="323"/>
        <end position="343"/>
    </location>
</feature>
<evidence type="ECO:0000256" key="4">
    <source>
        <dbReference type="ARBA" id="ARBA00022692"/>
    </source>
</evidence>
<evidence type="ECO:0000313" key="13">
    <source>
        <dbReference type="EMBL" id="QKF76988.1"/>
    </source>
</evidence>
<feature type="domain" description="HAMP" evidence="12">
    <location>
        <begin position="407"/>
        <end position="454"/>
    </location>
</feature>
<proteinExistence type="inferred from homology"/>
<keyword evidence="14" id="KW-1185">Reference proteome</keyword>
<feature type="compositionally biased region" description="Basic and acidic residues" evidence="9">
    <location>
        <begin position="774"/>
        <end position="785"/>
    </location>
</feature>
<dbReference type="RefSeq" id="WP_172658757.1">
    <property type="nucleotide sequence ID" value="NZ_CP053835.1"/>
</dbReference>
<dbReference type="GO" id="GO:0007165">
    <property type="term" value="P:signal transduction"/>
    <property type="evidence" value="ECO:0007669"/>
    <property type="project" value="UniProtKB-KW"/>
</dbReference>
<accession>A0AAE7E749</accession>
<keyword evidence="8" id="KW-0807">Transducer</keyword>
<dbReference type="PROSITE" id="PS50885">
    <property type="entry name" value="HAMP"/>
    <property type="match status" value="1"/>
</dbReference>
<gene>
    <name evidence="13" type="ORF">ADFLV_0946</name>
</gene>
<dbReference type="Pfam" id="PF00015">
    <property type="entry name" value="MCPsignal"/>
    <property type="match status" value="1"/>
</dbReference>
<evidence type="ECO:0000256" key="10">
    <source>
        <dbReference type="SAM" id="Phobius"/>
    </source>
</evidence>
<dbReference type="InterPro" id="IPR003660">
    <property type="entry name" value="HAMP_dom"/>
</dbReference>
<dbReference type="CDD" id="cd11386">
    <property type="entry name" value="MCP_signal"/>
    <property type="match status" value="1"/>
</dbReference>
<keyword evidence="4 10" id="KW-0812">Transmembrane</keyword>
<keyword evidence="6 10" id="KW-0472">Membrane</keyword>
<dbReference type="AlphaFoldDB" id="A0AAE7E749"/>
<feature type="compositionally biased region" description="Basic and acidic residues" evidence="9">
    <location>
        <begin position="754"/>
        <end position="765"/>
    </location>
</feature>
<dbReference type="PANTHER" id="PTHR43531:SF11">
    <property type="entry name" value="METHYL-ACCEPTING CHEMOTAXIS PROTEIN 3"/>
    <property type="match status" value="1"/>
</dbReference>
<evidence type="ECO:0000256" key="9">
    <source>
        <dbReference type="SAM" id="MobiDB-lite"/>
    </source>
</evidence>
<dbReference type="SUPFAM" id="SSF58104">
    <property type="entry name" value="Methyl-accepting chemotaxis protein (MCP) signaling domain"/>
    <property type="match status" value="1"/>
</dbReference>
<protein>
    <submittedName>
        <fullName evidence="13">Cache sensor-containing MCP-domain signal transduction protein</fullName>
    </submittedName>
</protein>
<dbReference type="PROSITE" id="PS50111">
    <property type="entry name" value="CHEMOTAXIS_TRANSDUC_2"/>
    <property type="match status" value="1"/>
</dbReference>
<name>A0AAE7E749_9BACT</name>
<dbReference type="InterPro" id="IPR004090">
    <property type="entry name" value="Chemotax_Me-accpt_rcpt"/>
</dbReference>
<evidence type="ECO:0000256" key="6">
    <source>
        <dbReference type="ARBA" id="ARBA00023136"/>
    </source>
</evidence>
<dbReference type="CDD" id="cd12913">
    <property type="entry name" value="PDC1_MCP_like"/>
    <property type="match status" value="1"/>
</dbReference>
<dbReference type="Gene3D" id="1.10.287.950">
    <property type="entry name" value="Methyl-accepting chemotaxis protein"/>
    <property type="match status" value="1"/>
</dbReference>
<keyword evidence="5 10" id="KW-1133">Transmembrane helix</keyword>
<evidence type="ECO:0000256" key="3">
    <source>
        <dbReference type="ARBA" id="ARBA00022500"/>
    </source>
</evidence>
<dbReference type="GO" id="GO:0006935">
    <property type="term" value="P:chemotaxis"/>
    <property type="evidence" value="ECO:0007669"/>
    <property type="project" value="UniProtKB-KW"/>
</dbReference>
<feature type="region of interest" description="Disordered" evidence="9">
    <location>
        <begin position="754"/>
        <end position="799"/>
    </location>
</feature>
<sequence length="799" mass="89453">MNKLNFGTKLLLILVSTSIVSLSLMIYIVSSYSYENSRNDAQHYINELAKKNALDIRNTLDKAIVISNTISNKYESAIEHHEKLSKEGTIKYFKSLLEQNKFILGVWFTFEDGTLVYEKNDGTDKENYYTKKGAFQPYVVRNSDGSFNIEPSSDFNINSEWINLPYKNKQVSITQPYDYDINGKKVLLTTVSSPVYFQGKFIGAVGVDFSLDSFNKKVNEIKLFDTGYGTVVDAYGKIISHANPENLGKSLKDLTKNENILKSLEMSKKGEDYSYLAKNLKSGEDSYSYAYPFEFGETKNYWTFIATVPEKEYLKQSNFIRNFSIVSGLIVLVVIVLVLIYSMRILNKNLTTIKNGLLDFFSYLNKESKVAKSIQIDSLDEFGQMAKMINENIKKTEKLIIQDNDLIEDVKRVVNEVKNGKFNKRIEKSTENENLEELKNTFNEMLETTKNSVCEDVNNVIKVLDNFAKLDFRGRIDDKGNISVGINNLAQIINTMLKENKTNGLTLDESSDILLANVDKLNISSNEAAASLEETAAALEQITSNIRNNTQNIAKMASYSNSVTKSASDGEKLANQTTQSMDEINNQVNLINEAITVIDQIAFQTNILSLNAAVEAATAGEAGKGFAVVAQEVRNLASRSAEAAKEIKIIVENATKKANDGKEIASNMISGYKELNQNISQTINLIQDIEMSSKEQLSGIEQINDAVNQLDQQTQQNAAVASQTHDVAIITDEIAKLIVNDANAKEFEGKNEVKAKDIKINKKDNSNPIKSNSKQKDTQTKKDTKVVSNKTNNDEWESF</sequence>
<evidence type="ECO:0000313" key="14">
    <source>
        <dbReference type="Proteomes" id="UP000503313"/>
    </source>
</evidence>
<dbReference type="SMART" id="SM00283">
    <property type="entry name" value="MA"/>
    <property type="match status" value="1"/>
</dbReference>
<dbReference type="Gene3D" id="1.20.120.1530">
    <property type="match status" value="1"/>
</dbReference>
<evidence type="ECO:0000259" key="11">
    <source>
        <dbReference type="PROSITE" id="PS50111"/>
    </source>
</evidence>
<comment type="similarity">
    <text evidence="7">Belongs to the methyl-accepting chemotaxis (MCP) protein family.</text>
</comment>
<dbReference type="GO" id="GO:0005886">
    <property type="term" value="C:plasma membrane"/>
    <property type="evidence" value="ECO:0007669"/>
    <property type="project" value="UniProtKB-SubCell"/>
</dbReference>
<organism evidence="13 14">
    <name type="scientific">Arcobacter defluvii</name>
    <dbReference type="NCBI Taxonomy" id="873191"/>
    <lineage>
        <taxon>Bacteria</taxon>
        <taxon>Pseudomonadati</taxon>
        <taxon>Campylobacterota</taxon>
        <taxon>Epsilonproteobacteria</taxon>
        <taxon>Campylobacterales</taxon>
        <taxon>Arcobacteraceae</taxon>
        <taxon>Arcobacter</taxon>
    </lineage>
</organism>
<evidence type="ECO:0000256" key="8">
    <source>
        <dbReference type="PROSITE-ProRule" id="PRU00284"/>
    </source>
</evidence>
<dbReference type="PRINTS" id="PR00260">
    <property type="entry name" value="CHEMTRNSDUCR"/>
</dbReference>
<dbReference type="Pfam" id="PF02743">
    <property type="entry name" value="dCache_1"/>
    <property type="match status" value="1"/>
</dbReference>